<comment type="subcellular location">
    <subcellularLocation>
        <location evidence="7">Endomembrane system</location>
        <topology evidence="7">Single-pass membrane protein</topology>
    </subcellularLocation>
    <subcellularLocation>
        <location evidence="1 8">Membrane</location>
        <topology evidence="1 8">Single-pass type I membrane protein</topology>
    </subcellularLocation>
</comment>
<evidence type="ECO:0000259" key="9">
    <source>
        <dbReference type="PROSITE" id="PS50866"/>
    </source>
</evidence>
<evidence type="ECO:0000256" key="4">
    <source>
        <dbReference type="ARBA" id="ARBA00022729"/>
    </source>
</evidence>
<keyword evidence="4" id="KW-0732">Signal</keyword>
<evidence type="ECO:0000313" key="11">
    <source>
        <dbReference type="Proteomes" id="UP000274822"/>
    </source>
</evidence>
<dbReference type="Gene3D" id="2.60.120.680">
    <property type="entry name" value="GOLD domain"/>
    <property type="match status" value="1"/>
</dbReference>
<evidence type="ECO:0000256" key="8">
    <source>
        <dbReference type="RuleBase" id="RU003827"/>
    </source>
</evidence>
<evidence type="ECO:0000313" key="10">
    <source>
        <dbReference type="EMBL" id="RUS27727.1"/>
    </source>
</evidence>
<dbReference type="SUPFAM" id="SSF101576">
    <property type="entry name" value="Supernatant protein factor (SPF), C-terminal domain"/>
    <property type="match status" value="1"/>
</dbReference>
<accession>A0A433QD90</accession>
<comment type="similarity">
    <text evidence="2 8">Belongs to the EMP24/GP25L family.</text>
</comment>
<evidence type="ECO:0000256" key="3">
    <source>
        <dbReference type="ARBA" id="ARBA00022692"/>
    </source>
</evidence>
<proteinExistence type="inferred from homology"/>
<reference evidence="10 11" key="1">
    <citation type="journal article" date="2018" name="New Phytol.">
        <title>Phylogenomics of Endogonaceae and evolution of mycorrhizas within Mucoromycota.</title>
        <authorList>
            <person name="Chang Y."/>
            <person name="Desiro A."/>
            <person name="Na H."/>
            <person name="Sandor L."/>
            <person name="Lipzen A."/>
            <person name="Clum A."/>
            <person name="Barry K."/>
            <person name="Grigoriev I.V."/>
            <person name="Martin F.M."/>
            <person name="Stajich J.E."/>
            <person name="Smith M.E."/>
            <person name="Bonito G."/>
            <person name="Spatafora J.W."/>
        </authorList>
    </citation>
    <scope>NUCLEOTIDE SEQUENCE [LARGE SCALE GENOMIC DNA]</scope>
    <source>
        <strain evidence="10 11">AD002</strain>
    </source>
</reference>
<dbReference type="Proteomes" id="UP000274822">
    <property type="component" value="Unassembled WGS sequence"/>
</dbReference>
<keyword evidence="6" id="KW-0472">Membrane</keyword>
<keyword evidence="5" id="KW-1133">Transmembrane helix</keyword>
<dbReference type="GO" id="GO:0012505">
    <property type="term" value="C:endomembrane system"/>
    <property type="evidence" value="ECO:0007669"/>
    <property type="project" value="UniProtKB-SubCell"/>
</dbReference>
<feature type="domain" description="GOLD" evidence="9">
    <location>
        <begin position="1"/>
        <end position="70"/>
    </location>
</feature>
<dbReference type="PROSITE" id="PS50866">
    <property type="entry name" value="GOLD"/>
    <property type="match status" value="1"/>
</dbReference>
<comment type="caution">
    <text evidence="10">The sequence shown here is derived from an EMBL/GenBank/DDBJ whole genome shotgun (WGS) entry which is preliminary data.</text>
</comment>
<dbReference type="AlphaFoldDB" id="A0A433QD90"/>
<evidence type="ECO:0000256" key="7">
    <source>
        <dbReference type="ARBA" id="ARBA00037847"/>
    </source>
</evidence>
<dbReference type="InterPro" id="IPR036598">
    <property type="entry name" value="GOLD_dom_sf"/>
</dbReference>
<dbReference type="InterPro" id="IPR009038">
    <property type="entry name" value="GOLD_dom"/>
</dbReference>
<keyword evidence="11" id="KW-1185">Reference proteome</keyword>
<dbReference type="InterPro" id="IPR015720">
    <property type="entry name" value="Emp24-like"/>
</dbReference>
<evidence type="ECO:0000256" key="5">
    <source>
        <dbReference type="ARBA" id="ARBA00022989"/>
    </source>
</evidence>
<dbReference type="Pfam" id="PF01105">
    <property type="entry name" value="EMP24_GP25L"/>
    <property type="match status" value="1"/>
</dbReference>
<evidence type="ECO:0000256" key="1">
    <source>
        <dbReference type="ARBA" id="ARBA00004479"/>
    </source>
</evidence>
<dbReference type="PANTHER" id="PTHR22811">
    <property type="entry name" value="TRANSMEMBRANE EMP24 DOMAIN-CONTAINING PROTEIN"/>
    <property type="match status" value="1"/>
</dbReference>
<protein>
    <recommendedName>
        <fullName evidence="9">GOLD domain-containing protein</fullName>
    </recommendedName>
</protein>
<gene>
    <name evidence="10" type="ORF">BC938DRAFT_482822</name>
</gene>
<name>A0A433QD90_9FUNG</name>
<sequence length="101" mass="11387">MTITFQVSKGGNLDIDFCISNPINHIIQSGMHELMETHSLQAEIPGCYMYCFSNQMSAMTDKSVSFNIYGLKHVEDTSEHIDPLKCKIHELVDSMSSVKDE</sequence>
<evidence type="ECO:0000256" key="2">
    <source>
        <dbReference type="ARBA" id="ARBA00007104"/>
    </source>
</evidence>
<organism evidence="10 11">
    <name type="scientific">Jimgerdemannia flammicorona</name>
    <dbReference type="NCBI Taxonomy" id="994334"/>
    <lineage>
        <taxon>Eukaryota</taxon>
        <taxon>Fungi</taxon>
        <taxon>Fungi incertae sedis</taxon>
        <taxon>Mucoromycota</taxon>
        <taxon>Mucoromycotina</taxon>
        <taxon>Endogonomycetes</taxon>
        <taxon>Endogonales</taxon>
        <taxon>Endogonaceae</taxon>
        <taxon>Jimgerdemannia</taxon>
    </lineage>
</organism>
<keyword evidence="3 8" id="KW-0812">Transmembrane</keyword>
<dbReference type="GO" id="GO:0016020">
    <property type="term" value="C:membrane"/>
    <property type="evidence" value="ECO:0007669"/>
    <property type="project" value="UniProtKB-SubCell"/>
</dbReference>
<evidence type="ECO:0000256" key="6">
    <source>
        <dbReference type="ARBA" id="ARBA00023136"/>
    </source>
</evidence>
<dbReference type="EMBL" id="RBNJ01007883">
    <property type="protein sequence ID" value="RUS27727.1"/>
    <property type="molecule type" value="Genomic_DNA"/>
</dbReference>